<dbReference type="Gene3D" id="3.30.930.10">
    <property type="entry name" value="Bira Bifunctional Protein, Domain 2"/>
    <property type="match status" value="1"/>
</dbReference>
<dbReference type="PROSITE" id="PS51483">
    <property type="entry name" value="B5"/>
    <property type="match status" value="1"/>
</dbReference>
<dbReference type="Gene3D" id="3.50.40.10">
    <property type="entry name" value="Phenylalanyl-trna Synthetase, Chain B, domain 3"/>
    <property type="match status" value="1"/>
</dbReference>
<feature type="domain" description="FDX-ACB" evidence="18">
    <location>
        <begin position="721"/>
        <end position="823"/>
    </location>
</feature>
<dbReference type="Gene3D" id="3.30.70.380">
    <property type="entry name" value="Ferrodoxin-fold anticodon-binding domain"/>
    <property type="match status" value="1"/>
</dbReference>
<dbReference type="EC" id="6.1.1.20" evidence="15"/>
<comment type="caution">
    <text evidence="20">The sequence shown here is derived from an EMBL/GenBank/DDBJ whole genome shotgun (WGS) entry which is preliminary data.</text>
</comment>
<keyword evidence="21" id="KW-1185">Reference proteome</keyword>
<dbReference type="InterPro" id="IPR005121">
    <property type="entry name" value="Fdx_antiC-bd"/>
</dbReference>
<gene>
    <name evidence="15 20" type="primary">pheT</name>
    <name evidence="20" type="ORF">OVY01_14780</name>
</gene>
<dbReference type="PANTHER" id="PTHR10947">
    <property type="entry name" value="PHENYLALANYL-TRNA SYNTHETASE BETA CHAIN AND LEUCINE-RICH REPEAT-CONTAINING PROTEIN 47"/>
    <property type="match status" value="1"/>
</dbReference>
<dbReference type="Proteomes" id="UP001082899">
    <property type="component" value="Unassembled WGS sequence"/>
</dbReference>
<feature type="binding site" evidence="15">
    <location>
        <position position="467"/>
    </location>
    <ligand>
        <name>Mg(2+)</name>
        <dbReference type="ChEBI" id="CHEBI:18420"/>
        <note>shared with alpha subunit</note>
    </ligand>
</feature>
<evidence type="ECO:0000259" key="18">
    <source>
        <dbReference type="PROSITE" id="PS51447"/>
    </source>
</evidence>
<evidence type="ECO:0000313" key="20">
    <source>
        <dbReference type="EMBL" id="MCY0388461.1"/>
    </source>
</evidence>
<evidence type="ECO:0000259" key="17">
    <source>
        <dbReference type="PROSITE" id="PS50886"/>
    </source>
</evidence>
<evidence type="ECO:0000259" key="19">
    <source>
        <dbReference type="PROSITE" id="PS51483"/>
    </source>
</evidence>
<dbReference type="InterPro" id="IPR045864">
    <property type="entry name" value="aa-tRNA-synth_II/BPL/LPL"/>
</dbReference>
<dbReference type="InterPro" id="IPR020825">
    <property type="entry name" value="Phe-tRNA_synthase-like_B3/B4"/>
</dbReference>
<dbReference type="PROSITE" id="PS51447">
    <property type="entry name" value="FDX_ACB"/>
    <property type="match status" value="1"/>
</dbReference>
<dbReference type="SUPFAM" id="SSF56037">
    <property type="entry name" value="PheT/TilS domain"/>
    <property type="match status" value="1"/>
</dbReference>
<dbReference type="Pfam" id="PF03147">
    <property type="entry name" value="FDX-ACB"/>
    <property type="match status" value="1"/>
</dbReference>
<keyword evidence="8 15" id="KW-0547">Nucleotide-binding</keyword>
<dbReference type="Pfam" id="PF01588">
    <property type="entry name" value="tRNA_bind"/>
    <property type="match status" value="1"/>
</dbReference>
<dbReference type="InterPro" id="IPR033714">
    <property type="entry name" value="tRNA_bind_bactPheRS"/>
</dbReference>
<dbReference type="RefSeq" id="WP_267848355.1">
    <property type="nucleotide sequence ID" value="NZ_JAPMXC010000005.1"/>
</dbReference>
<evidence type="ECO:0000256" key="3">
    <source>
        <dbReference type="ARBA" id="ARBA00011209"/>
    </source>
</evidence>
<protein>
    <recommendedName>
        <fullName evidence="15">Phenylalanine--tRNA ligase beta subunit</fullName>
        <ecNumber evidence="15">6.1.1.20</ecNumber>
    </recommendedName>
    <alternativeName>
        <fullName evidence="15">Phenylalanyl-tRNA synthetase beta subunit</fullName>
        <shortName evidence="15">PheRS</shortName>
    </alternativeName>
</protein>
<dbReference type="Pfam" id="PF03484">
    <property type="entry name" value="B5"/>
    <property type="match status" value="1"/>
</dbReference>
<evidence type="ECO:0000256" key="2">
    <source>
        <dbReference type="ARBA" id="ARBA00008653"/>
    </source>
</evidence>
<dbReference type="PROSITE" id="PS50886">
    <property type="entry name" value="TRBD"/>
    <property type="match status" value="1"/>
</dbReference>
<feature type="binding site" evidence="15">
    <location>
        <position position="476"/>
    </location>
    <ligand>
        <name>Mg(2+)</name>
        <dbReference type="ChEBI" id="CHEBI:18420"/>
        <note>shared with alpha subunit</note>
    </ligand>
</feature>
<sequence length="823" mass="89222">MQFSESWLRSFVNPPLSSDALAHALTMAGIEVEGVVPAAPAFTQIVVGHVLDVAKHPNADRLNVCQVDVGAAAPLTIVCGAPNVAPGIKVPTALVGAELQPSEPGGEPFRIKLGKLRGVESAGMLCSARELKLSEDHGGLLILGDDAPVGTDIRELLDLDDRIFEVKLTPNKADCLSVYGIARELAAITGAPLQPVVFTPVPVSLPAGVDATQGGAHVPVAISAPDLCGRFSGRVIRGVNARAKTPDWMVRRLERSGQRSLSALVDISNYVMLELGRPTHVFDLDKLHGGIDVRWGRAGEQLTLLNGTTIDIDAQVGVIADATGIESLAGIMGGASTAVSLDTTNVYVEAAFWWPDSVRGRARRYNFSTDAAHRFERGVDYATTVEHLERITRLLIDICGGEAGAIDDQIVNLPVREPVRMRVSRASRVIGVPIAAADVADVFTRLGLPFEQQDDVFLVTAPSYRFDIEIEEDLIEEVARIYGFEKIPARPPVAPSRMRGTDETRRSIHDIRHRIAARDYAETINFGFVDAAWEADFGQTDGAMAPAPIKLLNPIASQLSVMRSSLIGSLVDVLRNNLNRRAERVRIFEVGRVFVRDATVPASEMTIAGIAQPVRLAALAYGTVADEQWAETTRAVDYFDVKGDLEALFAPRVARFIGAAHAAFHPGRSARIELDGKVVGWLGELHPRWQQKYELPRAPVLFEVDADALAERGLPEPFAVSKFPPVRRDIAVVVARDVDAQSLLDTLEETRREAACQIVQRIALFDEFRPDGERSGGLAATEKSLAFRISLQDTGGTLQENAVELAVQTLVDRLARSYGARLR</sequence>
<feature type="domain" description="B5" evidence="19">
    <location>
        <begin position="414"/>
        <end position="489"/>
    </location>
</feature>
<organism evidence="20 21">
    <name type="scientific">Robbsia betulipollinis</name>
    <dbReference type="NCBI Taxonomy" id="2981849"/>
    <lineage>
        <taxon>Bacteria</taxon>
        <taxon>Pseudomonadati</taxon>
        <taxon>Pseudomonadota</taxon>
        <taxon>Betaproteobacteria</taxon>
        <taxon>Burkholderiales</taxon>
        <taxon>Burkholderiaceae</taxon>
        <taxon>Robbsia</taxon>
    </lineage>
</organism>
<evidence type="ECO:0000313" key="21">
    <source>
        <dbReference type="Proteomes" id="UP001082899"/>
    </source>
</evidence>
<accession>A0ABT3ZPJ3</accession>
<evidence type="ECO:0000256" key="9">
    <source>
        <dbReference type="ARBA" id="ARBA00022840"/>
    </source>
</evidence>
<dbReference type="CDD" id="cd00769">
    <property type="entry name" value="PheRS_beta_core"/>
    <property type="match status" value="1"/>
</dbReference>
<dbReference type="Gene3D" id="3.30.56.10">
    <property type="match status" value="2"/>
</dbReference>
<comment type="cofactor">
    <cofactor evidence="15">
        <name>Mg(2+)</name>
        <dbReference type="ChEBI" id="CHEBI:18420"/>
    </cofactor>
    <text evidence="15">Binds 2 magnesium ions per tetramer.</text>
</comment>
<evidence type="ECO:0000256" key="15">
    <source>
        <dbReference type="HAMAP-Rule" id="MF_00283"/>
    </source>
</evidence>
<dbReference type="InterPro" id="IPR004532">
    <property type="entry name" value="Phe-tRNA-ligase_IIc_bsu_bact"/>
</dbReference>
<evidence type="ECO:0000256" key="10">
    <source>
        <dbReference type="ARBA" id="ARBA00022842"/>
    </source>
</evidence>
<evidence type="ECO:0000256" key="16">
    <source>
        <dbReference type="PROSITE-ProRule" id="PRU00209"/>
    </source>
</evidence>
<proteinExistence type="inferred from homology"/>
<keyword evidence="5 16" id="KW-0820">tRNA-binding</keyword>
<evidence type="ECO:0000256" key="12">
    <source>
        <dbReference type="ARBA" id="ARBA00022917"/>
    </source>
</evidence>
<evidence type="ECO:0000256" key="11">
    <source>
        <dbReference type="ARBA" id="ARBA00022884"/>
    </source>
</evidence>
<keyword evidence="11 16" id="KW-0694">RNA-binding</keyword>
<keyword evidence="4 15" id="KW-0963">Cytoplasm</keyword>
<evidence type="ECO:0000256" key="1">
    <source>
        <dbReference type="ARBA" id="ARBA00004496"/>
    </source>
</evidence>
<comment type="similarity">
    <text evidence="2 15">Belongs to the phenylalanyl-tRNA synthetase beta subunit family. Type 1 subfamily.</text>
</comment>
<evidence type="ECO:0000256" key="8">
    <source>
        <dbReference type="ARBA" id="ARBA00022741"/>
    </source>
</evidence>
<keyword evidence="12 15" id="KW-0648">Protein biosynthesis</keyword>
<evidence type="ECO:0000256" key="14">
    <source>
        <dbReference type="ARBA" id="ARBA00049255"/>
    </source>
</evidence>
<evidence type="ECO:0000256" key="13">
    <source>
        <dbReference type="ARBA" id="ARBA00023146"/>
    </source>
</evidence>
<comment type="catalytic activity">
    <reaction evidence="14 15">
        <text>tRNA(Phe) + L-phenylalanine + ATP = L-phenylalanyl-tRNA(Phe) + AMP + diphosphate + H(+)</text>
        <dbReference type="Rhea" id="RHEA:19413"/>
        <dbReference type="Rhea" id="RHEA-COMP:9668"/>
        <dbReference type="Rhea" id="RHEA-COMP:9699"/>
        <dbReference type="ChEBI" id="CHEBI:15378"/>
        <dbReference type="ChEBI" id="CHEBI:30616"/>
        <dbReference type="ChEBI" id="CHEBI:33019"/>
        <dbReference type="ChEBI" id="CHEBI:58095"/>
        <dbReference type="ChEBI" id="CHEBI:78442"/>
        <dbReference type="ChEBI" id="CHEBI:78531"/>
        <dbReference type="ChEBI" id="CHEBI:456215"/>
        <dbReference type="EC" id="6.1.1.20"/>
    </reaction>
</comment>
<dbReference type="GO" id="GO:0004826">
    <property type="term" value="F:phenylalanine-tRNA ligase activity"/>
    <property type="evidence" value="ECO:0007669"/>
    <property type="project" value="UniProtKB-EC"/>
</dbReference>
<keyword evidence="6 15" id="KW-0436">Ligase</keyword>
<comment type="subcellular location">
    <subcellularLocation>
        <location evidence="1 15">Cytoplasm</location>
    </subcellularLocation>
</comment>
<keyword evidence="13 15" id="KW-0030">Aminoacyl-tRNA synthetase</keyword>
<evidence type="ECO:0000256" key="5">
    <source>
        <dbReference type="ARBA" id="ARBA00022555"/>
    </source>
</evidence>
<dbReference type="SMART" id="SM00896">
    <property type="entry name" value="FDX-ACB"/>
    <property type="match status" value="1"/>
</dbReference>
<feature type="domain" description="TRNA-binding" evidence="17">
    <location>
        <begin position="39"/>
        <end position="154"/>
    </location>
</feature>
<dbReference type="Pfam" id="PF17759">
    <property type="entry name" value="tRNA_synthFbeta"/>
    <property type="match status" value="1"/>
</dbReference>
<feature type="binding site" evidence="15">
    <location>
        <position position="477"/>
    </location>
    <ligand>
        <name>Mg(2+)</name>
        <dbReference type="ChEBI" id="CHEBI:18420"/>
        <note>shared with alpha subunit</note>
    </ligand>
</feature>
<dbReference type="HAMAP" id="MF_00283">
    <property type="entry name" value="Phe_tRNA_synth_beta1"/>
    <property type="match status" value="1"/>
</dbReference>
<dbReference type="InterPro" id="IPR005147">
    <property type="entry name" value="tRNA_synthase_B5-dom"/>
</dbReference>
<dbReference type="SUPFAM" id="SSF50249">
    <property type="entry name" value="Nucleic acid-binding proteins"/>
    <property type="match status" value="1"/>
</dbReference>
<keyword evidence="7 15" id="KW-0479">Metal-binding</keyword>
<evidence type="ECO:0000256" key="4">
    <source>
        <dbReference type="ARBA" id="ARBA00022490"/>
    </source>
</evidence>
<dbReference type="InterPro" id="IPR012340">
    <property type="entry name" value="NA-bd_OB-fold"/>
</dbReference>
<dbReference type="InterPro" id="IPR005146">
    <property type="entry name" value="B3/B4_tRNA-bd"/>
</dbReference>
<keyword evidence="9 15" id="KW-0067">ATP-binding</keyword>
<dbReference type="InterPro" id="IPR002547">
    <property type="entry name" value="tRNA-bd_dom"/>
</dbReference>
<dbReference type="InterPro" id="IPR036690">
    <property type="entry name" value="Fdx_antiC-bd_sf"/>
</dbReference>
<dbReference type="SMART" id="SM00873">
    <property type="entry name" value="B3_4"/>
    <property type="match status" value="1"/>
</dbReference>
<dbReference type="SUPFAM" id="SSF54991">
    <property type="entry name" value="Anticodon-binding domain of PheRS"/>
    <property type="match status" value="1"/>
</dbReference>
<dbReference type="CDD" id="cd02796">
    <property type="entry name" value="tRNA_bind_bactPheRS"/>
    <property type="match status" value="1"/>
</dbReference>
<dbReference type="SMART" id="SM00874">
    <property type="entry name" value="B5"/>
    <property type="match status" value="1"/>
</dbReference>
<reference evidence="20" key="1">
    <citation type="submission" date="2022-11" db="EMBL/GenBank/DDBJ databases">
        <title>Robbsia betulipollinis sp. nov., isolated from pollen of birch (Betula pendula).</title>
        <authorList>
            <person name="Shi H."/>
            <person name="Ambika Manirajan B."/>
            <person name="Ratering S."/>
            <person name="Geissler-Plaum R."/>
            <person name="Schnell S."/>
        </authorList>
    </citation>
    <scope>NUCLEOTIDE SEQUENCE</scope>
    <source>
        <strain evidence="20">Bb-Pol-6</strain>
    </source>
</reference>
<dbReference type="EMBL" id="JAPMXC010000005">
    <property type="protein sequence ID" value="MCY0388461.1"/>
    <property type="molecule type" value="Genomic_DNA"/>
</dbReference>
<comment type="subunit">
    <text evidence="3 15">Tetramer of two alpha and two beta subunits.</text>
</comment>
<evidence type="ECO:0000256" key="7">
    <source>
        <dbReference type="ARBA" id="ARBA00022723"/>
    </source>
</evidence>
<dbReference type="InterPro" id="IPR041616">
    <property type="entry name" value="PheRS_beta_core"/>
</dbReference>
<dbReference type="SUPFAM" id="SSF46955">
    <property type="entry name" value="Putative DNA-binding domain"/>
    <property type="match status" value="1"/>
</dbReference>
<evidence type="ECO:0000256" key="6">
    <source>
        <dbReference type="ARBA" id="ARBA00022598"/>
    </source>
</evidence>
<dbReference type="NCBIfam" id="TIGR00472">
    <property type="entry name" value="pheT_bact"/>
    <property type="match status" value="1"/>
</dbReference>
<dbReference type="SUPFAM" id="SSF55681">
    <property type="entry name" value="Class II aaRS and biotin synthetases"/>
    <property type="match status" value="1"/>
</dbReference>
<dbReference type="Pfam" id="PF03483">
    <property type="entry name" value="B3_4"/>
    <property type="match status" value="1"/>
</dbReference>
<dbReference type="InterPro" id="IPR045060">
    <property type="entry name" value="Phe-tRNA-ligase_IIc_bsu"/>
</dbReference>
<keyword evidence="10 15" id="KW-0460">Magnesium</keyword>
<dbReference type="PANTHER" id="PTHR10947:SF0">
    <property type="entry name" value="PHENYLALANINE--TRNA LIGASE BETA SUBUNIT"/>
    <property type="match status" value="1"/>
</dbReference>
<feature type="binding site" evidence="15">
    <location>
        <position position="473"/>
    </location>
    <ligand>
        <name>Mg(2+)</name>
        <dbReference type="ChEBI" id="CHEBI:18420"/>
        <note>shared with alpha subunit</note>
    </ligand>
</feature>
<dbReference type="InterPro" id="IPR009061">
    <property type="entry name" value="DNA-bd_dom_put_sf"/>
</dbReference>
<dbReference type="NCBIfam" id="NF045760">
    <property type="entry name" value="YtpR"/>
    <property type="match status" value="1"/>
</dbReference>
<name>A0ABT3ZPJ3_9BURK</name>
<dbReference type="Gene3D" id="2.40.50.140">
    <property type="entry name" value="Nucleic acid-binding proteins"/>
    <property type="match status" value="1"/>
</dbReference>